<dbReference type="NCBIfam" id="TIGR02227">
    <property type="entry name" value="sigpep_I_bact"/>
    <property type="match status" value="1"/>
</dbReference>
<dbReference type="GeneID" id="27328827"/>
<feature type="domain" description="Peptidase S26" evidence="9">
    <location>
        <begin position="1"/>
        <end position="136"/>
    </location>
</feature>
<dbReference type="OrthoDB" id="308440at2759"/>
<proteinExistence type="inferred from homology"/>
<dbReference type="PRINTS" id="PR00727">
    <property type="entry name" value="LEADERPTASE"/>
</dbReference>
<sequence length="165" mass="17675">MFPTLPTDTSYTLYSRRHRHGRDIKAGDIVIFENPVFLRGLAIKRVIGMPGDYVVHDPSQSPTVGGAPVDDGTATRASEASASASASTAAGSTPPPAEPTMVQVPEGHVWVAGDNLAYSRDSRFYGPLPMALIQGKCLYNGDGWFSWRDIRDTGLQPVPGGEESD</sequence>
<dbReference type="Pfam" id="PF10502">
    <property type="entry name" value="Peptidase_S26"/>
    <property type="match status" value="1"/>
</dbReference>
<keyword evidence="2 7" id="KW-0999">Mitochondrion inner membrane</keyword>
<name>A0A0D2CCE1_9EURO</name>
<dbReference type="InterPro" id="IPR052064">
    <property type="entry name" value="Mito_IMP1_subunit"/>
</dbReference>
<dbReference type="CDD" id="cd06530">
    <property type="entry name" value="S26_SPase_I"/>
    <property type="match status" value="1"/>
</dbReference>
<feature type="compositionally biased region" description="Low complexity" evidence="8">
    <location>
        <begin position="72"/>
        <end position="92"/>
    </location>
</feature>
<dbReference type="GO" id="GO:0042720">
    <property type="term" value="C:mitochondrial inner membrane peptidase complex"/>
    <property type="evidence" value="ECO:0007669"/>
    <property type="project" value="TreeGrafter"/>
</dbReference>
<evidence type="ECO:0000256" key="3">
    <source>
        <dbReference type="ARBA" id="ARBA00022801"/>
    </source>
</evidence>
<dbReference type="GO" id="GO:0006465">
    <property type="term" value="P:signal peptide processing"/>
    <property type="evidence" value="ECO:0007669"/>
    <property type="project" value="InterPro"/>
</dbReference>
<evidence type="ECO:0000256" key="5">
    <source>
        <dbReference type="ARBA" id="ARBA00023136"/>
    </source>
</evidence>
<evidence type="ECO:0000256" key="2">
    <source>
        <dbReference type="ARBA" id="ARBA00022792"/>
    </source>
</evidence>
<protein>
    <recommendedName>
        <fullName evidence="7">Mitochondrial inner membrane protease subunit</fullName>
        <ecNumber evidence="7">3.4.21.-</ecNumber>
    </recommendedName>
</protein>
<keyword evidence="5" id="KW-0472">Membrane</keyword>
<dbReference type="EC" id="3.4.21.-" evidence="7"/>
<accession>A0A0D2CCE1</accession>
<dbReference type="SUPFAM" id="SSF51306">
    <property type="entry name" value="LexA/Signal peptidase"/>
    <property type="match status" value="1"/>
</dbReference>
<comment type="subcellular location">
    <subcellularLocation>
        <location evidence="1 7">Mitochondrion inner membrane</location>
    </subcellularLocation>
</comment>
<evidence type="ECO:0000256" key="7">
    <source>
        <dbReference type="RuleBase" id="RU362041"/>
    </source>
</evidence>
<evidence type="ECO:0000256" key="6">
    <source>
        <dbReference type="ARBA" id="ARBA00038445"/>
    </source>
</evidence>
<dbReference type="InterPro" id="IPR036286">
    <property type="entry name" value="LexA/Signal_pep-like_sf"/>
</dbReference>
<keyword evidence="7" id="KW-0645">Protease</keyword>
<dbReference type="InterPro" id="IPR019758">
    <property type="entry name" value="Pept_S26A_signal_pept_1_CS"/>
</dbReference>
<dbReference type="PANTHER" id="PTHR12383:SF16">
    <property type="entry name" value="MITOCHONDRIAL INNER MEMBRANE PROTEASE SUBUNIT 1"/>
    <property type="match status" value="1"/>
</dbReference>
<keyword evidence="3 7" id="KW-0378">Hydrolase</keyword>
<keyword evidence="4 7" id="KW-0496">Mitochondrion</keyword>
<dbReference type="RefSeq" id="XP_016241380.1">
    <property type="nucleotide sequence ID" value="XM_016376104.1"/>
</dbReference>
<dbReference type="EMBL" id="KN847492">
    <property type="protein sequence ID" value="KIW21164.1"/>
    <property type="molecule type" value="Genomic_DNA"/>
</dbReference>
<keyword evidence="11" id="KW-1185">Reference proteome</keyword>
<comment type="similarity">
    <text evidence="6">Belongs to the peptidase S26 family. IMP1 subfamily.</text>
</comment>
<dbReference type="Gene3D" id="2.10.109.10">
    <property type="entry name" value="Umud Fragment, subunit A"/>
    <property type="match status" value="1"/>
</dbReference>
<dbReference type="HOGENOM" id="CLU_028723_4_2_1"/>
<organism evidence="10 11">
    <name type="scientific">Exophiala spinifera</name>
    <dbReference type="NCBI Taxonomy" id="91928"/>
    <lineage>
        <taxon>Eukaryota</taxon>
        <taxon>Fungi</taxon>
        <taxon>Dikarya</taxon>
        <taxon>Ascomycota</taxon>
        <taxon>Pezizomycotina</taxon>
        <taxon>Eurotiomycetes</taxon>
        <taxon>Chaetothyriomycetidae</taxon>
        <taxon>Chaetothyriales</taxon>
        <taxon>Herpotrichiellaceae</taxon>
        <taxon>Exophiala</taxon>
    </lineage>
</organism>
<dbReference type="VEuPathDB" id="FungiDB:PV08_01744"/>
<evidence type="ECO:0000256" key="4">
    <source>
        <dbReference type="ARBA" id="ARBA00023128"/>
    </source>
</evidence>
<dbReference type="GO" id="GO:0004252">
    <property type="term" value="F:serine-type endopeptidase activity"/>
    <property type="evidence" value="ECO:0007669"/>
    <property type="project" value="InterPro"/>
</dbReference>
<dbReference type="AlphaFoldDB" id="A0A0D2CCE1"/>
<feature type="region of interest" description="Disordered" evidence="8">
    <location>
        <begin position="58"/>
        <end position="101"/>
    </location>
</feature>
<dbReference type="PROSITE" id="PS00761">
    <property type="entry name" value="SPASE_I_3"/>
    <property type="match status" value="1"/>
</dbReference>
<dbReference type="InterPro" id="IPR019533">
    <property type="entry name" value="Peptidase_S26"/>
</dbReference>
<dbReference type="GO" id="GO:0006627">
    <property type="term" value="P:protein processing involved in protein targeting to mitochondrion"/>
    <property type="evidence" value="ECO:0007669"/>
    <property type="project" value="TreeGrafter"/>
</dbReference>
<evidence type="ECO:0000313" key="11">
    <source>
        <dbReference type="Proteomes" id="UP000053328"/>
    </source>
</evidence>
<evidence type="ECO:0000259" key="9">
    <source>
        <dbReference type="Pfam" id="PF10502"/>
    </source>
</evidence>
<reference evidence="10 11" key="1">
    <citation type="submission" date="2015-01" db="EMBL/GenBank/DDBJ databases">
        <title>The Genome Sequence of Exophiala spinifera CBS89968.</title>
        <authorList>
            <consortium name="The Broad Institute Genomics Platform"/>
            <person name="Cuomo C."/>
            <person name="de Hoog S."/>
            <person name="Gorbushina A."/>
            <person name="Stielow B."/>
            <person name="Teixiera M."/>
            <person name="Abouelleil A."/>
            <person name="Chapman S.B."/>
            <person name="Priest M."/>
            <person name="Young S.K."/>
            <person name="Wortman J."/>
            <person name="Nusbaum C."/>
            <person name="Birren B."/>
        </authorList>
    </citation>
    <scope>NUCLEOTIDE SEQUENCE [LARGE SCALE GENOMIC DNA]</scope>
    <source>
        <strain evidence="10 11">CBS 89968</strain>
    </source>
</reference>
<evidence type="ECO:0000313" key="10">
    <source>
        <dbReference type="EMBL" id="KIW21164.1"/>
    </source>
</evidence>
<dbReference type="InterPro" id="IPR000223">
    <property type="entry name" value="Pept_S26A_signal_pept_1"/>
</dbReference>
<evidence type="ECO:0000256" key="1">
    <source>
        <dbReference type="ARBA" id="ARBA00004273"/>
    </source>
</evidence>
<gene>
    <name evidence="10" type="ORF">PV08_01744</name>
</gene>
<evidence type="ECO:0000256" key="8">
    <source>
        <dbReference type="SAM" id="MobiDB-lite"/>
    </source>
</evidence>
<dbReference type="PANTHER" id="PTHR12383">
    <property type="entry name" value="PROTEASE FAMILY S26 MITOCHONDRIAL INNER MEMBRANE PROTEASE-RELATED"/>
    <property type="match status" value="1"/>
</dbReference>
<dbReference type="STRING" id="91928.A0A0D2CCE1"/>
<dbReference type="Proteomes" id="UP000053328">
    <property type="component" value="Unassembled WGS sequence"/>
</dbReference>